<sequence length="131" mass="14995">IYSPTPGGHVFQQTGTRFKFIQDIIRTHLLTKFYSDRTINFPEDWKKMKKCLAFGGHFHENGTKHVALRDLTRKNATPPDGHGFQPTGTIFKLVEDIIGIHHLTKFHEANVDAAQRTTHDEQKAITKAKMQ</sequence>
<name>A0A9D4G808_DREPO</name>
<organism evidence="1 2">
    <name type="scientific">Dreissena polymorpha</name>
    <name type="common">Zebra mussel</name>
    <name type="synonym">Mytilus polymorpha</name>
    <dbReference type="NCBI Taxonomy" id="45954"/>
    <lineage>
        <taxon>Eukaryota</taxon>
        <taxon>Metazoa</taxon>
        <taxon>Spiralia</taxon>
        <taxon>Lophotrochozoa</taxon>
        <taxon>Mollusca</taxon>
        <taxon>Bivalvia</taxon>
        <taxon>Autobranchia</taxon>
        <taxon>Heteroconchia</taxon>
        <taxon>Euheterodonta</taxon>
        <taxon>Imparidentia</taxon>
        <taxon>Neoheterodontei</taxon>
        <taxon>Myida</taxon>
        <taxon>Dreissenoidea</taxon>
        <taxon>Dreissenidae</taxon>
        <taxon>Dreissena</taxon>
    </lineage>
</organism>
<accession>A0A9D4G808</accession>
<keyword evidence="2" id="KW-1185">Reference proteome</keyword>
<protein>
    <submittedName>
        <fullName evidence="1">Uncharacterized protein</fullName>
    </submittedName>
</protein>
<comment type="caution">
    <text evidence="1">The sequence shown here is derived from an EMBL/GenBank/DDBJ whole genome shotgun (WGS) entry which is preliminary data.</text>
</comment>
<gene>
    <name evidence="1" type="ORF">DPMN_138825</name>
</gene>
<evidence type="ECO:0000313" key="1">
    <source>
        <dbReference type="EMBL" id="KAH3810433.1"/>
    </source>
</evidence>
<reference evidence="1" key="1">
    <citation type="journal article" date="2019" name="bioRxiv">
        <title>The Genome of the Zebra Mussel, Dreissena polymorpha: A Resource for Invasive Species Research.</title>
        <authorList>
            <person name="McCartney M.A."/>
            <person name="Auch B."/>
            <person name="Kono T."/>
            <person name="Mallez S."/>
            <person name="Zhang Y."/>
            <person name="Obille A."/>
            <person name="Becker A."/>
            <person name="Abrahante J.E."/>
            <person name="Garbe J."/>
            <person name="Badalamenti J.P."/>
            <person name="Herman A."/>
            <person name="Mangelson H."/>
            <person name="Liachko I."/>
            <person name="Sullivan S."/>
            <person name="Sone E.D."/>
            <person name="Koren S."/>
            <person name="Silverstein K.A.T."/>
            <person name="Beckman K.B."/>
            <person name="Gohl D.M."/>
        </authorList>
    </citation>
    <scope>NUCLEOTIDE SEQUENCE</scope>
    <source>
        <strain evidence="1">Duluth1</strain>
        <tissue evidence="1">Whole animal</tissue>
    </source>
</reference>
<dbReference type="Proteomes" id="UP000828390">
    <property type="component" value="Unassembled WGS sequence"/>
</dbReference>
<feature type="non-terminal residue" evidence="1">
    <location>
        <position position="131"/>
    </location>
</feature>
<proteinExistence type="predicted"/>
<dbReference type="EMBL" id="JAIWYP010000006">
    <property type="protein sequence ID" value="KAH3810433.1"/>
    <property type="molecule type" value="Genomic_DNA"/>
</dbReference>
<dbReference type="AlphaFoldDB" id="A0A9D4G808"/>
<evidence type="ECO:0000313" key="2">
    <source>
        <dbReference type="Proteomes" id="UP000828390"/>
    </source>
</evidence>
<reference evidence="1" key="2">
    <citation type="submission" date="2020-11" db="EMBL/GenBank/DDBJ databases">
        <authorList>
            <person name="McCartney M.A."/>
            <person name="Auch B."/>
            <person name="Kono T."/>
            <person name="Mallez S."/>
            <person name="Becker A."/>
            <person name="Gohl D.M."/>
            <person name="Silverstein K.A.T."/>
            <person name="Koren S."/>
            <person name="Bechman K.B."/>
            <person name="Herman A."/>
            <person name="Abrahante J.E."/>
            <person name="Garbe J."/>
        </authorList>
    </citation>
    <scope>NUCLEOTIDE SEQUENCE</scope>
    <source>
        <strain evidence="1">Duluth1</strain>
        <tissue evidence="1">Whole animal</tissue>
    </source>
</reference>